<dbReference type="Gene3D" id="3.40.190.10">
    <property type="entry name" value="Periplasmic binding protein-like II"/>
    <property type="match status" value="1"/>
</dbReference>
<dbReference type="InterPro" id="IPR039424">
    <property type="entry name" value="SBP_5"/>
</dbReference>
<dbReference type="PANTHER" id="PTHR30290:SF38">
    <property type="entry name" value="D,D-DIPEPTIDE-BINDING PERIPLASMIC PROTEIN DDPA-RELATED"/>
    <property type="match status" value="1"/>
</dbReference>
<organism evidence="6 7">
    <name type="scientific">Roseomonas elaeocarpi</name>
    <dbReference type="NCBI Taxonomy" id="907779"/>
    <lineage>
        <taxon>Bacteria</taxon>
        <taxon>Pseudomonadati</taxon>
        <taxon>Pseudomonadota</taxon>
        <taxon>Alphaproteobacteria</taxon>
        <taxon>Acetobacterales</taxon>
        <taxon>Roseomonadaceae</taxon>
        <taxon>Roseomonas</taxon>
    </lineage>
</organism>
<evidence type="ECO:0000313" key="6">
    <source>
        <dbReference type="EMBL" id="MFC0410619.1"/>
    </source>
</evidence>
<comment type="caution">
    <text evidence="6">The sequence shown here is derived from an EMBL/GenBank/DDBJ whole genome shotgun (WGS) entry which is preliminary data.</text>
</comment>
<dbReference type="PANTHER" id="PTHR30290">
    <property type="entry name" value="PERIPLASMIC BINDING COMPONENT OF ABC TRANSPORTER"/>
    <property type="match status" value="1"/>
</dbReference>
<dbReference type="PIRSF" id="PIRSF002741">
    <property type="entry name" value="MppA"/>
    <property type="match status" value="1"/>
</dbReference>
<dbReference type="InterPro" id="IPR000914">
    <property type="entry name" value="SBP_5_dom"/>
</dbReference>
<dbReference type="Pfam" id="PF00496">
    <property type="entry name" value="SBP_bac_5"/>
    <property type="match status" value="1"/>
</dbReference>
<evidence type="ECO:0000313" key="7">
    <source>
        <dbReference type="Proteomes" id="UP001589865"/>
    </source>
</evidence>
<proteinExistence type="inferred from homology"/>
<dbReference type="SUPFAM" id="SSF53850">
    <property type="entry name" value="Periplasmic binding protein-like II"/>
    <property type="match status" value="1"/>
</dbReference>
<keyword evidence="3 4" id="KW-0732">Signal</keyword>
<dbReference type="EMBL" id="JBHLUN010000016">
    <property type="protein sequence ID" value="MFC0410619.1"/>
    <property type="molecule type" value="Genomic_DNA"/>
</dbReference>
<evidence type="ECO:0000256" key="1">
    <source>
        <dbReference type="ARBA" id="ARBA00004418"/>
    </source>
</evidence>
<accession>A0ABV6JY11</accession>
<evidence type="ECO:0000259" key="5">
    <source>
        <dbReference type="Pfam" id="PF00496"/>
    </source>
</evidence>
<dbReference type="CDD" id="cd08502">
    <property type="entry name" value="PBP2_NikA_DppA_OppA_like_16"/>
    <property type="match status" value="1"/>
</dbReference>
<gene>
    <name evidence="6" type="ORF">ACFFGY_20410</name>
</gene>
<reference evidence="6 7" key="1">
    <citation type="submission" date="2024-09" db="EMBL/GenBank/DDBJ databases">
        <authorList>
            <person name="Sun Q."/>
            <person name="Mori K."/>
        </authorList>
    </citation>
    <scope>NUCLEOTIDE SEQUENCE [LARGE SCALE GENOMIC DNA]</scope>
    <source>
        <strain evidence="6 7">TBRC 5777</strain>
    </source>
</reference>
<name>A0ABV6JY11_9PROT</name>
<evidence type="ECO:0000256" key="4">
    <source>
        <dbReference type="SAM" id="SignalP"/>
    </source>
</evidence>
<comment type="subcellular location">
    <subcellularLocation>
        <location evidence="1">Periplasm</location>
    </subcellularLocation>
</comment>
<feature type="chain" id="PRO_5045455222" evidence="4">
    <location>
        <begin position="25"/>
        <end position="525"/>
    </location>
</feature>
<dbReference type="Gene3D" id="3.10.105.10">
    <property type="entry name" value="Dipeptide-binding Protein, Domain 3"/>
    <property type="match status" value="1"/>
</dbReference>
<dbReference type="RefSeq" id="WP_377046371.1">
    <property type="nucleotide sequence ID" value="NZ_JBHLUN010000016.1"/>
</dbReference>
<evidence type="ECO:0000256" key="3">
    <source>
        <dbReference type="ARBA" id="ARBA00022729"/>
    </source>
</evidence>
<feature type="domain" description="Solute-binding protein family 5" evidence="5">
    <location>
        <begin position="71"/>
        <end position="423"/>
    </location>
</feature>
<evidence type="ECO:0000256" key="2">
    <source>
        <dbReference type="ARBA" id="ARBA00005695"/>
    </source>
</evidence>
<feature type="signal peptide" evidence="4">
    <location>
        <begin position="1"/>
        <end position="24"/>
    </location>
</feature>
<keyword evidence="7" id="KW-1185">Reference proteome</keyword>
<comment type="similarity">
    <text evidence="2">Belongs to the bacterial solute-binding protein 5 family.</text>
</comment>
<protein>
    <submittedName>
        <fullName evidence="6">ABC transporter substrate-binding protein</fullName>
    </submittedName>
</protein>
<dbReference type="Proteomes" id="UP001589865">
    <property type="component" value="Unassembled WGS sequence"/>
</dbReference>
<dbReference type="InterPro" id="IPR030678">
    <property type="entry name" value="Peptide/Ni-bd"/>
</dbReference>
<sequence>MRRRTLLAGAAATAALPLCRPAVAQPAAVLRFVPNVDLPVLDPIANTAAQVRNHAFLIYDTLFGLDENFAPQPQMLEAAGAENDGLLWNLRLREGLRFHDGAPVLARDCVASIRRWASIDGFGMTLMAATDALEASDDRTIRFRLKKPFPLLPNALGKISPNICAIMPERLAKLPATQPVPEVIGSGPFRFVPAERVPGSRIVYERFDGYVPAPGKPGLTSGAKVVNVARVEWVIMPEAASAVSAVQTGEVDWLEAPPPDLLPVLRGDSGLKVSVNDRTGVVPILRFNTLHAPFDNLAIRQAVLSAVRQRDFMEAFSSESANYRTDAGIFCPGTPMSTAAGLKETLGTRTVEEAKRAIEAAGYKGERVLMMEPSDHPVNSVMGQVGADLFKKLGLQVDDQTMDAATMFQRRANREDLAHGGWSCFPSAVAGIDVLDPAESFLARGNGKDAWYGWPDDPKLEQLRLSWFAAPDLAAQKNIAAEMQREVLSFAPYLPLGQVLQPTAWRNGVTEVLPGFAKFWSVRKS</sequence>